<protein>
    <submittedName>
        <fullName evidence="1">Uncharacterized protein</fullName>
    </submittedName>
</protein>
<name>A0A653A7Q6_UNCDX</name>
<gene>
    <name evidence="1" type="ORF">TRIP_B330218</name>
</gene>
<organism evidence="1">
    <name type="scientific">Uncultured Desulfatiglans sp</name>
    <dbReference type="NCBI Taxonomy" id="1748965"/>
    <lineage>
        <taxon>Bacteria</taxon>
        <taxon>Pseudomonadati</taxon>
        <taxon>Thermodesulfobacteriota</taxon>
        <taxon>Desulfobacteria</taxon>
        <taxon>Desulfatiglandales</taxon>
        <taxon>Desulfatiglandaceae</taxon>
        <taxon>Desulfatiglans</taxon>
        <taxon>environmental samples</taxon>
    </lineage>
</organism>
<dbReference type="EMBL" id="UPXX01000027">
    <property type="protein sequence ID" value="VBB44040.1"/>
    <property type="molecule type" value="Genomic_DNA"/>
</dbReference>
<sequence length="91" mass="10195">MVRSASSAEFWPGWVFAFTSKLRGPILQSVLAYRNQSTLALCTTSLKVEERIQPKTSVLYAHICVPAPLEKIDWANSQIHALQPRSHQCLA</sequence>
<dbReference type="AlphaFoldDB" id="A0A653A7Q6"/>
<accession>A0A653A7Q6</accession>
<proteinExistence type="predicted"/>
<evidence type="ECO:0000313" key="1">
    <source>
        <dbReference type="EMBL" id="VBB44040.1"/>
    </source>
</evidence>
<reference evidence="1" key="1">
    <citation type="submission" date="2018-07" db="EMBL/GenBank/DDBJ databases">
        <authorList>
            <consortium name="Genoscope - CEA"/>
            <person name="William W."/>
        </authorList>
    </citation>
    <scope>NUCLEOTIDE SEQUENCE</scope>
    <source>
        <strain evidence="1">IK1</strain>
    </source>
</reference>